<proteinExistence type="inferred from homology"/>
<dbReference type="InterPro" id="IPR004843">
    <property type="entry name" value="Calcineurin-like_PHP"/>
</dbReference>
<feature type="compositionally biased region" description="Polar residues" evidence="2">
    <location>
        <begin position="1"/>
        <end position="19"/>
    </location>
</feature>
<evidence type="ECO:0000313" key="5">
    <source>
        <dbReference type="EMBL" id="CAF4682198.1"/>
    </source>
</evidence>
<dbReference type="InterPro" id="IPR051693">
    <property type="entry name" value="UPF0046_metallophosphoest"/>
</dbReference>
<dbReference type="Proteomes" id="UP000663869">
    <property type="component" value="Unassembled WGS sequence"/>
</dbReference>
<dbReference type="Proteomes" id="UP000663862">
    <property type="component" value="Unassembled WGS sequence"/>
</dbReference>
<accession>A0A818MY39</accession>
<dbReference type="AlphaFoldDB" id="A0A818MY39"/>
<dbReference type="Pfam" id="PF00149">
    <property type="entry name" value="Metallophos"/>
    <property type="match status" value="1"/>
</dbReference>
<reference evidence="4" key="1">
    <citation type="submission" date="2021-02" db="EMBL/GenBank/DDBJ databases">
        <authorList>
            <person name="Nowell W R."/>
        </authorList>
    </citation>
    <scope>NUCLEOTIDE SEQUENCE</scope>
</reference>
<evidence type="ECO:0000256" key="1">
    <source>
        <dbReference type="ARBA" id="ARBA00007993"/>
    </source>
</evidence>
<dbReference type="InterPro" id="IPR029052">
    <property type="entry name" value="Metallo-depent_PP-like"/>
</dbReference>
<dbReference type="Gene3D" id="3.60.21.10">
    <property type="match status" value="1"/>
</dbReference>
<name>A0A818MY39_9BILA</name>
<gene>
    <name evidence="4" type="ORF">FME351_LOCUS21761</name>
    <name evidence="5" type="ORF">TSG867_LOCUS32436</name>
</gene>
<comment type="similarity">
    <text evidence="1">Belongs to the UPF0046 family.</text>
</comment>
<dbReference type="GO" id="GO:0016787">
    <property type="term" value="F:hydrolase activity"/>
    <property type="evidence" value="ECO:0007669"/>
    <property type="project" value="InterPro"/>
</dbReference>
<comment type="caution">
    <text evidence="4">The sequence shown here is derived from an EMBL/GenBank/DDBJ whole genome shotgun (WGS) entry which is preliminary data.</text>
</comment>
<dbReference type="EMBL" id="CAJOBQ010007400">
    <property type="protein sequence ID" value="CAF4682198.1"/>
    <property type="molecule type" value="Genomic_DNA"/>
</dbReference>
<dbReference type="EMBL" id="CAJNYU010002737">
    <property type="protein sequence ID" value="CAF3597190.1"/>
    <property type="molecule type" value="Genomic_DNA"/>
</dbReference>
<dbReference type="PANTHER" id="PTHR12905">
    <property type="entry name" value="METALLOPHOSPHOESTERASE"/>
    <property type="match status" value="1"/>
</dbReference>
<sequence>MNYSSGQRIPNRYSSQSSEGVGGCLNPGHGASRRPMYKREEELSPTCTMPITMHHSHFTSNTIDGGSFHEPSGQRNDVVKIVCISDTHNGHSAPHFDHQIRQIKGDILIHAGDFSNHGSPAEVEKVLSWLKSLNNFEYKILIAGNMDGIDLDDAQYDSETRRRQFSHTGSGIIYLENESCNVRGINIYGCPYTPKFCGGFQYERHSRNTRELWNMIPHNCDILVSHGPPQDIFDQTSRGTI</sequence>
<feature type="domain" description="Calcineurin-like phosphoesterase" evidence="3">
    <location>
        <begin position="80"/>
        <end position="230"/>
    </location>
</feature>
<evidence type="ECO:0000313" key="4">
    <source>
        <dbReference type="EMBL" id="CAF3597190.1"/>
    </source>
</evidence>
<protein>
    <recommendedName>
        <fullName evidence="3">Calcineurin-like phosphoesterase domain-containing protein</fullName>
    </recommendedName>
</protein>
<evidence type="ECO:0000256" key="2">
    <source>
        <dbReference type="SAM" id="MobiDB-lite"/>
    </source>
</evidence>
<evidence type="ECO:0000313" key="6">
    <source>
        <dbReference type="Proteomes" id="UP000663869"/>
    </source>
</evidence>
<feature type="region of interest" description="Disordered" evidence="2">
    <location>
        <begin position="1"/>
        <end position="37"/>
    </location>
</feature>
<dbReference type="SUPFAM" id="SSF56300">
    <property type="entry name" value="Metallo-dependent phosphatases"/>
    <property type="match status" value="1"/>
</dbReference>
<organism evidence="4 6">
    <name type="scientific">Rotaria socialis</name>
    <dbReference type="NCBI Taxonomy" id="392032"/>
    <lineage>
        <taxon>Eukaryota</taxon>
        <taxon>Metazoa</taxon>
        <taxon>Spiralia</taxon>
        <taxon>Gnathifera</taxon>
        <taxon>Rotifera</taxon>
        <taxon>Eurotatoria</taxon>
        <taxon>Bdelloidea</taxon>
        <taxon>Philodinida</taxon>
        <taxon>Philodinidae</taxon>
        <taxon>Rotaria</taxon>
    </lineage>
</organism>
<dbReference type="PANTHER" id="PTHR12905:SF0">
    <property type="entry name" value="CALCINEURIN-LIKE PHOSPHOESTERASE DOMAIN-CONTAINING PROTEIN"/>
    <property type="match status" value="1"/>
</dbReference>
<evidence type="ECO:0000259" key="3">
    <source>
        <dbReference type="Pfam" id="PF00149"/>
    </source>
</evidence>